<dbReference type="CDD" id="cd19051">
    <property type="entry name" value="LGIC_TM_cation"/>
    <property type="match status" value="1"/>
</dbReference>
<dbReference type="Proteomes" id="UP001164746">
    <property type="component" value="Chromosome 4"/>
</dbReference>
<comment type="caution">
    <text evidence="5">Lacks conserved residue(s) required for the propagation of feature annotation.</text>
</comment>
<keyword evidence="5" id="KW-0813">Transport</keyword>
<feature type="transmembrane region" description="Helical" evidence="5">
    <location>
        <begin position="260"/>
        <end position="277"/>
    </location>
</feature>
<dbReference type="SUPFAM" id="SSF90112">
    <property type="entry name" value="Neurotransmitter-gated ion-channel transmembrane pore"/>
    <property type="match status" value="1"/>
</dbReference>
<dbReference type="Gene3D" id="2.70.170.10">
    <property type="entry name" value="Neurotransmitter-gated ion-channel ligand-binding domain"/>
    <property type="match status" value="1"/>
</dbReference>
<keyword evidence="4 5" id="KW-0472">Membrane</keyword>
<keyword evidence="8" id="KW-1185">Reference proteome</keyword>
<keyword evidence="3 5" id="KW-1133">Transmembrane helix</keyword>
<evidence type="ECO:0000313" key="8">
    <source>
        <dbReference type="Proteomes" id="UP001164746"/>
    </source>
</evidence>
<comment type="similarity">
    <text evidence="5">Belongs to the ligand-gated ion channel (TC 1.A.9) family.</text>
</comment>
<evidence type="ECO:0000256" key="5">
    <source>
        <dbReference type="RuleBase" id="RU000687"/>
    </source>
</evidence>
<comment type="subcellular location">
    <subcellularLocation>
        <location evidence="1">Membrane</location>
        <topology evidence="1">Multi-pass membrane protein</topology>
    </subcellularLocation>
</comment>
<keyword evidence="5" id="KW-0406">Ion transport</keyword>
<dbReference type="InterPro" id="IPR006202">
    <property type="entry name" value="Neur_chan_lig-bd"/>
</dbReference>
<proteinExistence type="inferred from homology"/>
<dbReference type="EMBL" id="CP111015">
    <property type="protein sequence ID" value="WAR03585.1"/>
    <property type="molecule type" value="Genomic_DNA"/>
</dbReference>
<evidence type="ECO:0000256" key="4">
    <source>
        <dbReference type="ARBA" id="ARBA00023136"/>
    </source>
</evidence>
<dbReference type="SUPFAM" id="SSF63712">
    <property type="entry name" value="Nicotinic receptor ligand binding domain-like"/>
    <property type="match status" value="1"/>
</dbReference>
<evidence type="ECO:0000259" key="6">
    <source>
        <dbReference type="Pfam" id="PF02931"/>
    </source>
</evidence>
<dbReference type="InterPro" id="IPR038050">
    <property type="entry name" value="Neuro_actylchol_rec"/>
</dbReference>
<sequence length="478" mass="54880">MKASCSLSRSFMLRRFSNFESKKKLWIPVDNQYPCTREAEVAGGYSYTGERAIRTSVLNSFAYDRMARPNDSTTALVGLSILSLNTLDMEQQTFECTGFFTVLWHDERLQWRPSTYDDTEYIHALETEIWKPEIIITNAQEDVGLISDDHLIYRIKYTGEVEWEPLLSLTSDCLMDVTYFPFDNQSCTVELNSWGLPESELRLEPLWTSVQMTSFREGGSWKIEGTYVERGAVTGDVHNQSVTFSQLVFRFDVRRKPGNYIFNTIVPMVVSSFLMTFTNVIPTKSGERLVSGFLVLVINTLLLTIFMQQIPDIAITTSVLGQYLISSFCFDCLRMVVSIFVVKPPEPVVEEDTVSVYSIPTDYLRKVERTARRNNAVHPIADEDGFTEHVKVRDDQLPPLDPGFDLHMWKGKKSKVETDEGTDYKVLDNNEKKTNTQSPKMTWHYVAFVLDRLIFVAFLSVKIAFNIKIIGRLFENSR</sequence>
<feature type="domain" description="Neurotransmitter-gated ion-channel ligand-binding" evidence="6">
    <location>
        <begin position="57"/>
        <end position="257"/>
    </location>
</feature>
<feature type="transmembrane region" description="Helical" evidence="5">
    <location>
        <begin position="289"/>
        <end position="307"/>
    </location>
</feature>
<keyword evidence="5" id="KW-0407">Ion channel</keyword>
<dbReference type="PANTHER" id="PTHR18945">
    <property type="entry name" value="NEUROTRANSMITTER GATED ION CHANNEL"/>
    <property type="match status" value="1"/>
</dbReference>
<dbReference type="InterPro" id="IPR018000">
    <property type="entry name" value="Neurotransmitter_ion_chnl_CS"/>
</dbReference>
<keyword evidence="2 5" id="KW-0812">Transmembrane</keyword>
<dbReference type="Pfam" id="PF02931">
    <property type="entry name" value="Neur_chan_LBD"/>
    <property type="match status" value="1"/>
</dbReference>
<evidence type="ECO:0000256" key="1">
    <source>
        <dbReference type="ARBA" id="ARBA00004141"/>
    </source>
</evidence>
<protein>
    <submittedName>
        <fullName evidence="7">ACHA3-like protein</fullName>
    </submittedName>
</protein>
<dbReference type="InterPro" id="IPR036719">
    <property type="entry name" value="Neuro-gated_channel_TM_sf"/>
</dbReference>
<dbReference type="Gene3D" id="1.20.58.390">
    <property type="entry name" value="Neurotransmitter-gated ion-channel transmembrane domain"/>
    <property type="match status" value="1"/>
</dbReference>
<feature type="transmembrane region" description="Helical" evidence="5">
    <location>
        <begin position="443"/>
        <end position="465"/>
    </location>
</feature>
<evidence type="ECO:0000313" key="7">
    <source>
        <dbReference type="EMBL" id="WAR03585.1"/>
    </source>
</evidence>
<gene>
    <name evidence="7" type="ORF">MAR_010143</name>
</gene>
<evidence type="ECO:0000256" key="3">
    <source>
        <dbReference type="ARBA" id="ARBA00022989"/>
    </source>
</evidence>
<dbReference type="PRINTS" id="PR00252">
    <property type="entry name" value="NRIONCHANNEL"/>
</dbReference>
<evidence type="ECO:0000256" key="2">
    <source>
        <dbReference type="ARBA" id="ARBA00022692"/>
    </source>
</evidence>
<dbReference type="InterPro" id="IPR036734">
    <property type="entry name" value="Neur_chan_lig-bd_sf"/>
</dbReference>
<accession>A0ABY7E196</accession>
<reference evidence="7" key="1">
    <citation type="submission" date="2022-11" db="EMBL/GenBank/DDBJ databases">
        <title>Centuries of genome instability and evolution in soft-shell clam transmissible cancer (bioRxiv).</title>
        <authorList>
            <person name="Hart S.F.M."/>
            <person name="Yonemitsu M.A."/>
            <person name="Giersch R.M."/>
            <person name="Beal B.F."/>
            <person name="Arriagada G."/>
            <person name="Davis B.W."/>
            <person name="Ostrander E.A."/>
            <person name="Goff S.P."/>
            <person name="Metzger M.J."/>
        </authorList>
    </citation>
    <scope>NUCLEOTIDE SEQUENCE</scope>
    <source>
        <strain evidence="7">MELC-2E11</strain>
        <tissue evidence="7">Siphon/mantle</tissue>
    </source>
</reference>
<dbReference type="PROSITE" id="PS00236">
    <property type="entry name" value="NEUROTR_ION_CHANNEL"/>
    <property type="match status" value="1"/>
</dbReference>
<dbReference type="InterPro" id="IPR006201">
    <property type="entry name" value="Neur_channel"/>
</dbReference>
<organism evidence="7 8">
    <name type="scientific">Mya arenaria</name>
    <name type="common">Soft-shell clam</name>
    <dbReference type="NCBI Taxonomy" id="6604"/>
    <lineage>
        <taxon>Eukaryota</taxon>
        <taxon>Metazoa</taxon>
        <taxon>Spiralia</taxon>
        <taxon>Lophotrochozoa</taxon>
        <taxon>Mollusca</taxon>
        <taxon>Bivalvia</taxon>
        <taxon>Autobranchia</taxon>
        <taxon>Heteroconchia</taxon>
        <taxon>Euheterodonta</taxon>
        <taxon>Imparidentia</taxon>
        <taxon>Neoheterodontei</taxon>
        <taxon>Myida</taxon>
        <taxon>Myoidea</taxon>
        <taxon>Myidae</taxon>
        <taxon>Mya</taxon>
    </lineage>
</organism>
<dbReference type="CDD" id="cd18989">
    <property type="entry name" value="LGIC_ECD_cation"/>
    <property type="match status" value="1"/>
</dbReference>
<name>A0ABY7E196_MYAAR</name>